<reference evidence="1 2" key="1">
    <citation type="journal article" date="2018" name="Arch. Microbiol.">
        <title>New insights into the metabolic potential of the phototrophic purple bacterium Rhodopila globiformis DSM 161(T) from its draft genome sequence and evidence for a vanadium-dependent nitrogenase.</title>
        <authorList>
            <person name="Imhoff J.F."/>
            <person name="Rahn T."/>
            <person name="Kunzel S."/>
            <person name="Neulinger S.C."/>
        </authorList>
    </citation>
    <scope>NUCLEOTIDE SEQUENCE [LARGE SCALE GENOMIC DNA]</scope>
    <source>
        <strain evidence="1 2">DSM 16996</strain>
    </source>
</reference>
<gene>
    <name evidence="1" type="ORF">CCR94_11725</name>
</gene>
<comment type="caution">
    <text evidence="1">The sequence shown here is derived from an EMBL/GenBank/DDBJ whole genome shotgun (WGS) entry which is preliminary data.</text>
</comment>
<protein>
    <submittedName>
        <fullName evidence="1">Radical SAM protein</fullName>
    </submittedName>
</protein>
<dbReference type="Proteomes" id="UP000239089">
    <property type="component" value="Unassembled WGS sequence"/>
</dbReference>
<dbReference type="AlphaFoldDB" id="A0A2S6N7Z1"/>
<dbReference type="InterPro" id="IPR058240">
    <property type="entry name" value="rSAM_sf"/>
</dbReference>
<dbReference type="SUPFAM" id="SSF102114">
    <property type="entry name" value="Radical SAM enzymes"/>
    <property type="match status" value="1"/>
</dbReference>
<proteinExistence type="predicted"/>
<dbReference type="NCBIfam" id="NF045502">
    <property type="entry name" value="variant_rSAM"/>
    <property type="match status" value="1"/>
</dbReference>
<dbReference type="OrthoDB" id="5391057at2"/>
<name>A0A2S6N7Z1_9HYPH</name>
<evidence type="ECO:0000313" key="1">
    <source>
        <dbReference type="EMBL" id="PPQ30726.1"/>
    </source>
</evidence>
<evidence type="ECO:0000313" key="2">
    <source>
        <dbReference type="Proteomes" id="UP000239089"/>
    </source>
</evidence>
<sequence>MVCVSPIRLRNEAPFTEVVAGHPEFPLLIALKIDVQRRGLNYTRRAMDAVDPARHQIYMWEGVAYPHSMLLRDGTTILAYPQPRDRNPYDVDFLDGRFVLIDGGEVVETVDLWPKPLYYDKKTRSGLPMKEVVSARPQRLDIFASSFCHFAHVDDQGCQFCPLPHHHSQLRETYDLPTRLKSEDVKECIAEALKETGRFTNIHITGGSVIKGHEMLDAELDYYIKLLRAIGELFATPRFPSQLLASPFSEGQLIRLREQTGLGSYTSNIEVLDEARFNWICPGKAHHIGYREWKRRLVRAVEVFGRGNVGTGIVGGVETAPPHGFVSESDALRATLDEAEDLARQGVTTVHTVWAPQKGSKFHDLKTPSLDYFIRLASGLQAIRARHGLSVDFDDYRRCGNHPDSDLARLQ</sequence>
<dbReference type="RefSeq" id="WP_104508035.1">
    <property type="nucleotide sequence ID" value="NZ_JACIGC010000004.1"/>
</dbReference>
<accession>A0A2S6N7Z1</accession>
<dbReference type="Gene3D" id="3.20.20.70">
    <property type="entry name" value="Aldolase class I"/>
    <property type="match status" value="1"/>
</dbReference>
<keyword evidence="2" id="KW-1185">Reference proteome</keyword>
<dbReference type="InterPro" id="IPR013785">
    <property type="entry name" value="Aldolase_TIM"/>
</dbReference>
<dbReference type="EMBL" id="NHSJ01000073">
    <property type="protein sequence ID" value="PPQ30726.1"/>
    <property type="molecule type" value="Genomic_DNA"/>
</dbReference>
<organism evidence="1 2">
    <name type="scientific">Rhodoblastus sphagnicola</name>
    <dbReference type="NCBI Taxonomy" id="333368"/>
    <lineage>
        <taxon>Bacteria</taxon>
        <taxon>Pseudomonadati</taxon>
        <taxon>Pseudomonadota</taxon>
        <taxon>Alphaproteobacteria</taxon>
        <taxon>Hyphomicrobiales</taxon>
        <taxon>Rhodoblastaceae</taxon>
        <taxon>Rhodoblastus</taxon>
    </lineage>
</organism>